<dbReference type="Gene3D" id="3.20.20.60">
    <property type="entry name" value="Phosphoenolpyruvate-binding domains"/>
    <property type="match status" value="1"/>
</dbReference>
<dbReference type="GO" id="GO:0000287">
    <property type="term" value="F:magnesium ion binding"/>
    <property type="evidence" value="ECO:0007669"/>
    <property type="project" value="TreeGrafter"/>
</dbReference>
<feature type="binding site" evidence="4">
    <location>
        <position position="125"/>
    </location>
    <ligand>
        <name>substrate</name>
    </ligand>
</feature>
<reference evidence="7 8" key="1">
    <citation type="journal article" date="2014" name="Genome Announc.">
        <title>Draft Genome Sequence of Advenella kashmirensis Strain W13003, a Polycyclic Aromatic Hydrocarbon-Degrading Bacterium.</title>
        <authorList>
            <person name="Wang X."/>
            <person name="Jin D."/>
            <person name="Zhou L."/>
            <person name="Wu L."/>
            <person name="An W."/>
            <person name="Zhao L."/>
        </authorList>
    </citation>
    <scope>NUCLEOTIDE SEQUENCE [LARGE SCALE GENOMIC DNA]</scope>
    <source>
        <strain evidence="7 8">W13003</strain>
    </source>
</reference>
<evidence type="ECO:0000259" key="6">
    <source>
        <dbReference type="Pfam" id="PF03328"/>
    </source>
</evidence>
<feature type="binding site" evidence="4">
    <location>
        <position position="61"/>
    </location>
    <ligand>
        <name>substrate</name>
    </ligand>
</feature>
<dbReference type="InterPro" id="IPR015813">
    <property type="entry name" value="Pyrv/PenolPyrv_kinase-like_dom"/>
</dbReference>
<protein>
    <submittedName>
        <fullName evidence="7">Citrate lyase</fullName>
    </submittedName>
</protein>
<dbReference type="HOGENOM" id="CLU_044864_0_2_4"/>
<gene>
    <name evidence="7" type="ORF">W822_15980</name>
</gene>
<dbReference type="InterPro" id="IPR040442">
    <property type="entry name" value="Pyrv_kinase-like_dom_sf"/>
</dbReference>
<comment type="caution">
    <text evidence="7">The sequence shown here is derived from an EMBL/GenBank/DDBJ whole genome shotgun (WGS) entry which is preliminary data.</text>
</comment>
<dbReference type="PIRSF" id="PIRSF015582">
    <property type="entry name" value="Cit_lyase_B"/>
    <property type="match status" value="1"/>
</dbReference>
<dbReference type="Proteomes" id="UP000018733">
    <property type="component" value="Unassembled WGS sequence"/>
</dbReference>
<feature type="binding site" evidence="5">
    <location>
        <position position="153"/>
    </location>
    <ligand>
        <name>Mg(2+)</name>
        <dbReference type="ChEBI" id="CHEBI:18420"/>
    </ligand>
</feature>
<proteinExistence type="predicted"/>
<evidence type="ECO:0000256" key="2">
    <source>
        <dbReference type="ARBA" id="ARBA00022723"/>
    </source>
</evidence>
<dbReference type="InterPro" id="IPR005000">
    <property type="entry name" value="Aldolase/citrate-lyase_domain"/>
</dbReference>
<dbReference type="PATRIC" id="fig|1424334.3.peg.3204"/>
<dbReference type="InterPro" id="IPR011206">
    <property type="entry name" value="Citrate_lyase_beta/mcl1/mcl2"/>
</dbReference>
<dbReference type="GO" id="GO:0006107">
    <property type="term" value="P:oxaloacetate metabolic process"/>
    <property type="evidence" value="ECO:0007669"/>
    <property type="project" value="TreeGrafter"/>
</dbReference>
<dbReference type="PANTHER" id="PTHR32308">
    <property type="entry name" value="LYASE BETA SUBUNIT, PUTATIVE (AFU_ORTHOLOGUE AFUA_4G13030)-RELATED"/>
    <property type="match status" value="1"/>
</dbReference>
<evidence type="ECO:0000256" key="5">
    <source>
        <dbReference type="PIRSR" id="PIRSR015582-2"/>
    </source>
</evidence>
<sequence>MRSLLFIPGHDERKLQKGLVCGADALILDLEDAVPAAEKAQAREVTCAFVRAHRELPIFVRVNSLSSGLLQDDLAAVVAARPYGIMLPKCEGGQDLATLDAALTKLEASEQIQTGSIVVLPVVTESAIAVLNLPTYPRQTESRLWGMLWGGEDLATDMSVPANRCETGQYTALFQMARSMTLLAAAAARAVAVDAVYTNFRDTQGLRAEAEQARRDGFKAKAAIHPDQVPIINEVFQVSSAELDYARQVVAAFEAAPQAGSVSIDGQMVDRPHYVAACRLLNVAVSANPL</sequence>
<evidence type="ECO:0000313" key="8">
    <source>
        <dbReference type="Proteomes" id="UP000018733"/>
    </source>
</evidence>
<keyword evidence="3 5" id="KW-0460">Magnesium</keyword>
<evidence type="ECO:0000256" key="3">
    <source>
        <dbReference type="ARBA" id="ARBA00022842"/>
    </source>
</evidence>
<dbReference type="PANTHER" id="PTHR32308:SF0">
    <property type="entry name" value="HPCH_HPAI ALDOLASE_CITRATE LYASE DOMAIN-CONTAINING PROTEIN"/>
    <property type="match status" value="1"/>
</dbReference>
<feature type="domain" description="HpcH/HpaI aldolase/citrate lyase" evidence="6">
    <location>
        <begin position="2"/>
        <end position="226"/>
    </location>
</feature>
<evidence type="ECO:0000256" key="4">
    <source>
        <dbReference type="PIRSR" id="PIRSR015582-1"/>
    </source>
</evidence>
<dbReference type="OrthoDB" id="348111at2"/>
<dbReference type="GO" id="GO:0016829">
    <property type="term" value="F:lyase activity"/>
    <property type="evidence" value="ECO:0007669"/>
    <property type="project" value="UniProtKB-KW"/>
</dbReference>
<organism evidence="7 8">
    <name type="scientific">Advenella kashmirensis W13003</name>
    <dbReference type="NCBI Taxonomy" id="1424334"/>
    <lineage>
        <taxon>Bacteria</taxon>
        <taxon>Pseudomonadati</taxon>
        <taxon>Pseudomonadota</taxon>
        <taxon>Betaproteobacteria</taxon>
        <taxon>Burkholderiales</taxon>
        <taxon>Alcaligenaceae</taxon>
    </lineage>
</organism>
<comment type="cofactor">
    <cofactor evidence="1">
        <name>Mg(2+)</name>
        <dbReference type="ChEBI" id="CHEBI:18420"/>
    </cofactor>
</comment>
<name>V8QQH1_9BURK</name>
<keyword evidence="2 5" id="KW-0479">Metal-binding</keyword>
<dbReference type="STRING" id="1424334.W822_15980"/>
<dbReference type="Pfam" id="PF03328">
    <property type="entry name" value="HpcH_HpaI"/>
    <property type="match status" value="1"/>
</dbReference>
<feature type="binding site" evidence="5">
    <location>
        <position position="125"/>
    </location>
    <ligand>
        <name>Mg(2+)</name>
        <dbReference type="ChEBI" id="CHEBI:18420"/>
    </ligand>
</feature>
<keyword evidence="7" id="KW-0456">Lyase</keyword>
<evidence type="ECO:0000256" key="1">
    <source>
        <dbReference type="ARBA" id="ARBA00001946"/>
    </source>
</evidence>
<keyword evidence="8" id="KW-1185">Reference proteome</keyword>
<dbReference type="AlphaFoldDB" id="V8QQH1"/>
<dbReference type="SUPFAM" id="SSF51621">
    <property type="entry name" value="Phosphoenolpyruvate/pyruvate domain"/>
    <property type="match status" value="1"/>
</dbReference>
<dbReference type="eggNOG" id="COG2301">
    <property type="taxonomic scope" value="Bacteria"/>
</dbReference>
<dbReference type="RefSeq" id="WP_024006141.1">
    <property type="nucleotide sequence ID" value="NZ_KI650980.1"/>
</dbReference>
<accession>V8QQH1</accession>
<evidence type="ECO:0000313" key="7">
    <source>
        <dbReference type="EMBL" id="ETF02216.1"/>
    </source>
</evidence>
<dbReference type="EMBL" id="AYXT01000010">
    <property type="protein sequence ID" value="ETF02216.1"/>
    <property type="molecule type" value="Genomic_DNA"/>
</dbReference>